<dbReference type="Pfam" id="PF15739">
    <property type="entry name" value="TSNAXIP1_N"/>
    <property type="match status" value="1"/>
</dbReference>
<proteinExistence type="predicted"/>
<dbReference type="GO" id="GO:0005737">
    <property type="term" value="C:cytoplasm"/>
    <property type="evidence" value="ECO:0007669"/>
    <property type="project" value="TreeGrafter"/>
</dbReference>
<name>A0A8C6SMU5_9GOBI</name>
<evidence type="ECO:0000313" key="5">
    <source>
        <dbReference type="Proteomes" id="UP000694523"/>
    </source>
</evidence>
<reference evidence="4" key="1">
    <citation type="submission" date="2025-08" db="UniProtKB">
        <authorList>
            <consortium name="Ensembl"/>
        </authorList>
    </citation>
    <scope>IDENTIFICATION</scope>
</reference>
<protein>
    <recommendedName>
        <fullName evidence="3">Translin-associated factor X-interacting protein 1 N-terminal domain-containing protein</fullName>
    </recommendedName>
</protein>
<accession>A0A8C6SMU5</accession>
<evidence type="ECO:0000313" key="4">
    <source>
        <dbReference type="Ensembl" id="ENSNMLP00000006080.1"/>
    </source>
</evidence>
<dbReference type="Proteomes" id="UP000694523">
    <property type="component" value="Unplaced"/>
</dbReference>
<organism evidence="4 5">
    <name type="scientific">Neogobius melanostomus</name>
    <name type="common">round goby</name>
    <dbReference type="NCBI Taxonomy" id="47308"/>
    <lineage>
        <taxon>Eukaryota</taxon>
        <taxon>Metazoa</taxon>
        <taxon>Chordata</taxon>
        <taxon>Craniata</taxon>
        <taxon>Vertebrata</taxon>
        <taxon>Euteleostomi</taxon>
        <taxon>Actinopterygii</taxon>
        <taxon>Neopterygii</taxon>
        <taxon>Teleostei</taxon>
        <taxon>Neoteleostei</taxon>
        <taxon>Acanthomorphata</taxon>
        <taxon>Gobiaria</taxon>
        <taxon>Gobiiformes</taxon>
        <taxon>Gobioidei</taxon>
        <taxon>Gobiidae</taxon>
        <taxon>Benthophilinae</taxon>
        <taxon>Neogobiini</taxon>
        <taxon>Neogobius</taxon>
    </lineage>
</organism>
<evidence type="ECO:0000259" key="3">
    <source>
        <dbReference type="Pfam" id="PF15739"/>
    </source>
</evidence>
<dbReference type="InterPro" id="IPR032755">
    <property type="entry name" value="TSNAXIP1_N"/>
</dbReference>
<evidence type="ECO:0000256" key="1">
    <source>
        <dbReference type="ARBA" id="ARBA00023054"/>
    </source>
</evidence>
<dbReference type="PANTHER" id="PTHR16306">
    <property type="entry name" value="TRANSLIN-ASSOCIATED FACTOR X-INTERACTING PROTEIN 1"/>
    <property type="match status" value="1"/>
</dbReference>
<dbReference type="Ensembl" id="ENSNMLT00000006967.1">
    <property type="protein sequence ID" value="ENSNMLP00000006080.1"/>
    <property type="gene ID" value="ENSNMLG00000004445.1"/>
</dbReference>
<feature type="coiled-coil region" evidence="2">
    <location>
        <begin position="179"/>
        <end position="238"/>
    </location>
</feature>
<feature type="domain" description="Translin-associated factor X-interacting protein 1 N-terminal" evidence="3">
    <location>
        <begin position="132"/>
        <end position="240"/>
    </location>
</feature>
<dbReference type="AlphaFoldDB" id="A0A8C6SMU5"/>
<reference evidence="4" key="2">
    <citation type="submission" date="2025-09" db="UniProtKB">
        <authorList>
            <consortium name="Ensembl"/>
        </authorList>
    </citation>
    <scope>IDENTIFICATION</scope>
</reference>
<keyword evidence="1 2" id="KW-0175">Coiled coil</keyword>
<evidence type="ECO:0000256" key="2">
    <source>
        <dbReference type="SAM" id="Coils"/>
    </source>
</evidence>
<dbReference type="PANTHER" id="PTHR16306:SF0">
    <property type="entry name" value="TRANSLIN-ASSOCIATED FACTOR X-INTERACTING PROTEIN 1"/>
    <property type="match status" value="1"/>
</dbReference>
<keyword evidence="5" id="KW-1185">Reference proteome</keyword>
<sequence>MCIMSMFRCRFFCSTRDIFSQARRRTIGALVVRALLRYHGNAAVVCGFYALLDRVKFKQINNYQNIIDVTMSPYRLTKLPPLLPQQTYRARRDLFNGNGEITADGELKLQLTEGSCIYTGTQRKPQFLLYLENYLDKELHALNPNQPKYQKVKLQVYREAFCAFIKEFKTYQVFLSDIKNEYENTLAYQDDQLQEMETLRSLLRHATEEGNSKIQACREKEQAEITTLKKENEKLLNIIQTQITNEKNTQTVVNRLQSELSNLYLQYRDECDARRLLIYQLNDLTPCTVKNEQSQKNSKETIDPVALQLSLKVCRKDLTKTQEELTKFKAEYWDVVPRRDWEALEKTQNQTLQQLKTLQDDFDVMKTEFDTLLENYKNGSLQMEAQHVTGKVEEVLPIANETNTHHSQSIILENDMLPAHRVRKDQTASSSVKSEEVNTPVASVLDSFEITNE</sequence>